<dbReference type="Pfam" id="PF04255">
    <property type="entry name" value="DUF433"/>
    <property type="match status" value="1"/>
</dbReference>
<reference evidence="1 2" key="1">
    <citation type="submission" date="2019-01" db="EMBL/GenBank/DDBJ databases">
        <title>Coherence of Microcystis species and biogeography revealed through population genomics.</title>
        <authorList>
            <person name="Perez-Carrascal O.M."/>
            <person name="Terrat Y."/>
            <person name="Giani A."/>
            <person name="Fortin N."/>
            <person name="Tromas N."/>
            <person name="Shapiro B.J."/>
        </authorList>
    </citation>
    <scope>NUCLEOTIDE SEQUENCE [LARGE SCALE GENOMIC DNA]</scope>
    <source>
        <strain evidence="1">Mw_MB_S_20031200_S109D</strain>
    </source>
</reference>
<evidence type="ECO:0000313" key="1">
    <source>
        <dbReference type="EMBL" id="TRV20315.1"/>
    </source>
</evidence>
<comment type="caution">
    <text evidence="1">The sequence shown here is derived from an EMBL/GenBank/DDBJ whole genome shotgun (WGS) entry which is preliminary data.</text>
</comment>
<dbReference type="SUPFAM" id="SSF46689">
    <property type="entry name" value="Homeodomain-like"/>
    <property type="match status" value="1"/>
</dbReference>
<accession>A0A552LJB9</accession>
<dbReference type="EMBL" id="SFAP01000210">
    <property type="protein sequence ID" value="TRV20315.1"/>
    <property type="molecule type" value="Genomic_DNA"/>
</dbReference>
<dbReference type="InterPro" id="IPR036388">
    <property type="entry name" value="WH-like_DNA-bd_sf"/>
</dbReference>
<name>A0A552LJB9_9CHRO</name>
<proteinExistence type="predicted"/>
<sequence length="108" mass="12292">MPNRFTTTLTDYKHIAIDHRGVPIIAGSTLKVIDLVMAQIAYGWTPAEIHINHRDLSMSQIHSALAYYWEPRDELDQAIQADLEFAQKMREKAGDSPFVTRLKAQAIK</sequence>
<organism evidence="1 2">
    <name type="scientific">Microcystis wesenbergii Mw_MB_S_20031200_S109D</name>
    <dbReference type="NCBI Taxonomy" id="2486241"/>
    <lineage>
        <taxon>Bacteria</taxon>
        <taxon>Bacillati</taxon>
        <taxon>Cyanobacteriota</taxon>
        <taxon>Cyanophyceae</taxon>
        <taxon>Oscillatoriophycideae</taxon>
        <taxon>Chroococcales</taxon>
        <taxon>Microcystaceae</taxon>
        <taxon>Microcystis</taxon>
    </lineage>
</organism>
<dbReference type="AlphaFoldDB" id="A0A552LJB9"/>
<dbReference type="InterPro" id="IPR007367">
    <property type="entry name" value="DUF433"/>
</dbReference>
<protein>
    <submittedName>
        <fullName evidence="1">DUF433 domain-containing protein</fullName>
    </submittedName>
</protein>
<dbReference type="InterPro" id="IPR009057">
    <property type="entry name" value="Homeodomain-like_sf"/>
</dbReference>
<evidence type="ECO:0000313" key="2">
    <source>
        <dbReference type="Proteomes" id="UP000318616"/>
    </source>
</evidence>
<dbReference type="Gene3D" id="1.10.10.10">
    <property type="entry name" value="Winged helix-like DNA-binding domain superfamily/Winged helix DNA-binding domain"/>
    <property type="match status" value="1"/>
</dbReference>
<dbReference type="Proteomes" id="UP000318616">
    <property type="component" value="Unassembled WGS sequence"/>
</dbReference>
<gene>
    <name evidence="1" type="ORF">EWV88_17220</name>
</gene>